<dbReference type="PANTHER" id="PTHR42928">
    <property type="entry name" value="TRICARBOXYLATE-BINDING PROTEIN"/>
    <property type="match status" value="1"/>
</dbReference>
<reference evidence="3" key="1">
    <citation type="submission" date="2023-06" db="EMBL/GenBank/DDBJ databases">
        <title>full genome analysis of Phenantherene degrader P3.</title>
        <authorList>
            <person name="Akbar A."/>
            <person name="Rahmeh R."/>
            <person name="Kishk M."/>
        </authorList>
    </citation>
    <scope>NUCLEOTIDE SEQUENCE</scope>
    <source>
        <strain evidence="3">P3</strain>
    </source>
</reference>
<dbReference type="Pfam" id="PF03401">
    <property type="entry name" value="TctC"/>
    <property type="match status" value="1"/>
</dbReference>
<feature type="chain" id="PRO_5047492510" evidence="2">
    <location>
        <begin position="27"/>
        <end position="186"/>
    </location>
</feature>
<dbReference type="PANTHER" id="PTHR42928:SF5">
    <property type="entry name" value="BLR1237 PROTEIN"/>
    <property type="match status" value="1"/>
</dbReference>
<evidence type="ECO:0000313" key="3">
    <source>
        <dbReference type="EMBL" id="MDM9560590.1"/>
    </source>
</evidence>
<organism evidence="3 4">
    <name type="scientific">Bordetella petrii</name>
    <dbReference type="NCBI Taxonomy" id="94624"/>
    <lineage>
        <taxon>Bacteria</taxon>
        <taxon>Pseudomonadati</taxon>
        <taxon>Pseudomonadota</taxon>
        <taxon>Betaproteobacteria</taxon>
        <taxon>Burkholderiales</taxon>
        <taxon>Alcaligenaceae</taxon>
        <taxon>Bordetella</taxon>
    </lineage>
</organism>
<accession>A0ABT7W5Z7</accession>
<name>A0ABT7W5Z7_9BORD</name>
<dbReference type="Gene3D" id="3.40.190.150">
    <property type="entry name" value="Bordetella uptake gene, domain 1"/>
    <property type="match status" value="2"/>
</dbReference>
<dbReference type="Proteomes" id="UP001175604">
    <property type="component" value="Unassembled WGS sequence"/>
</dbReference>
<sequence>MTRLPHPVAALAALALLCGLAAAAHAQQPDYPRRPVTLVVPFPPGGPSDALARGFAQQMGNRLGQPIVVENVGGAGGKLKAIAVLSDTRLPQLPGVATAAEAGHALDLRSWNAIFAPRGTPEPIMARLRQALQDAAADPGFGAQMRAVGVDLPHGPAAQPRAVTALIERGLRDDVPAFKARQEFLN</sequence>
<gene>
    <name evidence="3" type="ORF">QUC21_16245</name>
</gene>
<evidence type="ECO:0000256" key="1">
    <source>
        <dbReference type="ARBA" id="ARBA00006987"/>
    </source>
</evidence>
<dbReference type="RefSeq" id="WP_289786100.1">
    <property type="nucleotide sequence ID" value="NZ_JAUDJE010000014.1"/>
</dbReference>
<proteinExistence type="inferred from homology"/>
<comment type="similarity">
    <text evidence="1">Belongs to the UPF0065 (bug) family.</text>
</comment>
<dbReference type="Gene3D" id="3.40.190.10">
    <property type="entry name" value="Periplasmic binding protein-like II"/>
    <property type="match status" value="1"/>
</dbReference>
<feature type="signal peptide" evidence="2">
    <location>
        <begin position="1"/>
        <end position="26"/>
    </location>
</feature>
<dbReference type="InterPro" id="IPR005064">
    <property type="entry name" value="BUG"/>
</dbReference>
<protein>
    <submittedName>
        <fullName evidence="3">Tripartite tricarboxylate transporter substrate-binding protein</fullName>
    </submittedName>
</protein>
<dbReference type="EMBL" id="JAUDJE010000014">
    <property type="protein sequence ID" value="MDM9560590.1"/>
    <property type="molecule type" value="Genomic_DNA"/>
</dbReference>
<comment type="caution">
    <text evidence="3">The sequence shown here is derived from an EMBL/GenBank/DDBJ whole genome shotgun (WGS) entry which is preliminary data.</text>
</comment>
<evidence type="ECO:0000256" key="2">
    <source>
        <dbReference type="SAM" id="SignalP"/>
    </source>
</evidence>
<dbReference type="InterPro" id="IPR042100">
    <property type="entry name" value="Bug_dom1"/>
</dbReference>
<keyword evidence="2" id="KW-0732">Signal</keyword>
<keyword evidence="4" id="KW-1185">Reference proteome</keyword>
<evidence type="ECO:0000313" key="4">
    <source>
        <dbReference type="Proteomes" id="UP001175604"/>
    </source>
</evidence>